<proteinExistence type="predicted"/>
<feature type="chain" id="PRO_5042174966" evidence="1">
    <location>
        <begin position="18"/>
        <end position="80"/>
    </location>
</feature>
<evidence type="ECO:0000313" key="3">
    <source>
        <dbReference type="Proteomes" id="UP001286456"/>
    </source>
</evidence>
<protein>
    <submittedName>
        <fullName evidence="2">Uncharacterized protein</fullName>
    </submittedName>
</protein>
<evidence type="ECO:0000256" key="1">
    <source>
        <dbReference type="SAM" id="SignalP"/>
    </source>
</evidence>
<evidence type="ECO:0000313" key="2">
    <source>
        <dbReference type="EMBL" id="KAK3317583.1"/>
    </source>
</evidence>
<reference evidence="2" key="2">
    <citation type="submission" date="2023-06" db="EMBL/GenBank/DDBJ databases">
        <authorList>
            <consortium name="Lawrence Berkeley National Laboratory"/>
            <person name="Haridas S."/>
            <person name="Hensen N."/>
            <person name="Bonometti L."/>
            <person name="Westerberg I."/>
            <person name="Brannstrom I.O."/>
            <person name="Guillou S."/>
            <person name="Cros-Aarteil S."/>
            <person name="Calhoun S."/>
            <person name="Kuo A."/>
            <person name="Mondo S."/>
            <person name="Pangilinan J."/>
            <person name="Riley R."/>
            <person name="Labutti K."/>
            <person name="Andreopoulos B."/>
            <person name="Lipzen A."/>
            <person name="Chen C."/>
            <person name="Yanf M."/>
            <person name="Daum C."/>
            <person name="Ng V."/>
            <person name="Clum A."/>
            <person name="Steindorff A."/>
            <person name="Ohm R."/>
            <person name="Martin F."/>
            <person name="Silar P."/>
            <person name="Natvig D."/>
            <person name="Lalanne C."/>
            <person name="Gautier V."/>
            <person name="Ament-Velasquez S.L."/>
            <person name="Kruys A."/>
            <person name="Hutchinson M.I."/>
            <person name="Powell A.J."/>
            <person name="Barry K."/>
            <person name="Miller A.N."/>
            <person name="Grigoriev I.V."/>
            <person name="Debuchy R."/>
            <person name="Gladieux P."/>
            <person name="Thoren M.H."/>
            <person name="Johannesson H."/>
        </authorList>
    </citation>
    <scope>NUCLEOTIDE SEQUENCE</scope>
    <source>
        <strain evidence="2">SMH4131-1</strain>
    </source>
</reference>
<dbReference type="AlphaFoldDB" id="A0AAE0M3R0"/>
<dbReference type="Proteomes" id="UP001286456">
    <property type="component" value="Unassembled WGS sequence"/>
</dbReference>
<accession>A0AAE0M3R0</accession>
<comment type="caution">
    <text evidence="2">The sequence shown here is derived from an EMBL/GenBank/DDBJ whole genome shotgun (WGS) entry which is preliminary data.</text>
</comment>
<reference evidence="2" key="1">
    <citation type="journal article" date="2023" name="Mol. Phylogenet. Evol.">
        <title>Genome-scale phylogeny and comparative genomics of the fungal order Sordariales.</title>
        <authorList>
            <person name="Hensen N."/>
            <person name="Bonometti L."/>
            <person name="Westerberg I."/>
            <person name="Brannstrom I.O."/>
            <person name="Guillou S."/>
            <person name="Cros-Aarteil S."/>
            <person name="Calhoun S."/>
            <person name="Haridas S."/>
            <person name="Kuo A."/>
            <person name="Mondo S."/>
            <person name="Pangilinan J."/>
            <person name="Riley R."/>
            <person name="LaButti K."/>
            <person name="Andreopoulos B."/>
            <person name="Lipzen A."/>
            <person name="Chen C."/>
            <person name="Yan M."/>
            <person name="Daum C."/>
            <person name="Ng V."/>
            <person name="Clum A."/>
            <person name="Steindorff A."/>
            <person name="Ohm R.A."/>
            <person name="Martin F."/>
            <person name="Silar P."/>
            <person name="Natvig D.O."/>
            <person name="Lalanne C."/>
            <person name="Gautier V."/>
            <person name="Ament-Velasquez S.L."/>
            <person name="Kruys A."/>
            <person name="Hutchinson M.I."/>
            <person name="Powell A.J."/>
            <person name="Barry K."/>
            <person name="Miller A.N."/>
            <person name="Grigoriev I.V."/>
            <person name="Debuchy R."/>
            <person name="Gladieux P."/>
            <person name="Hiltunen Thoren M."/>
            <person name="Johannesson H."/>
        </authorList>
    </citation>
    <scope>NUCLEOTIDE SEQUENCE</scope>
    <source>
        <strain evidence="2">SMH4131-1</strain>
    </source>
</reference>
<keyword evidence="3" id="KW-1185">Reference proteome</keyword>
<keyword evidence="1" id="KW-0732">Signal</keyword>
<gene>
    <name evidence="2" type="ORF">B0T19DRAFT_294446</name>
</gene>
<name>A0AAE0M3R0_9PEZI</name>
<dbReference type="EMBL" id="JAUEPO010000007">
    <property type="protein sequence ID" value="KAK3317583.1"/>
    <property type="molecule type" value="Genomic_DNA"/>
</dbReference>
<dbReference type="PROSITE" id="PS51257">
    <property type="entry name" value="PROKAR_LIPOPROTEIN"/>
    <property type="match status" value="1"/>
</dbReference>
<sequence>MRFTALVTFALFGALSAACNTRDDCPGDQVCCARCSGNACAVFICVEPTDACCSNTLGLRGFTSSCDICSSPGVFDSPCS</sequence>
<feature type="signal peptide" evidence="1">
    <location>
        <begin position="1"/>
        <end position="17"/>
    </location>
</feature>
<organism evidence="2 3">
    <name type="scientific">Cercophora scortea</name>
    <dbReference type="NCBI Taxonomy" id="314031"/>
    <lineage>
        <taxon>Eukaryota</taxon>
        <taxon>Fungi</taxon>
        <taxon>Dikarya</taxon>
        <taxon>Ascomycota</taxon>
        <taxon>Pezizomycotina</taxon>
        <taxon>Sordariomycetes</taxon>
        <taxon>Sordariomycetidae</taxon>
        <taxon>Sordariales</taxon>
        <taxon>Lasiosphaeriaceae</taxon>
        <taxon>Cercophora</taxon>
    </lineage>
</organism>